<dbReference type="AlphaFoldDB" id="A0A1H2VG55"/>
<feature type="chain" id="PRO_5039585533" description="SH3 domain-containing protein" evidence="2">
    <location>
        <begin position="21"/>
        <end position="331"/>
    </location>
</feature>
<dbReference type="Proteomes" id="UP000182379">
    <property type="component" value="Unassembled WGS sequence"/>
</dbReference>
<organism evidence="3 4">
    <name type="scientific">Acidaminococcus fermentans</name>
    <dbReference type="NCBI Taxonomy" id="905"/>
    <lineage>
        <taxon>Bacteria</taxon>
        <taxon>Bacillati</taxon>
        <taxon>Bacillota</taxon>
        <taxon>Negativicutes</taxon>
        <taxon>Acidaminococcales</taxon>
        <taxon>Acidaminococcaceae</taxon>
        <taxon>Acidaminococcus</taxon>
    </lineage>
</organism>
<keyword evidence="2" id="KW-0732">Signal</keyword>
<evidence type="ECO:0000256" key="1">
    <source>
        <dbReference type="SAM" id="MobiDB-lite"/>
    </source>
</evidence>
<evidence type="ECO:0000256" key="2">
    <source>
        <dbReference type="SAM" id="SignalP"/>
    </source>
</evidence>
<sequence>MTGKKTGRFLLALAVLGMLAGGCVRSQPAETGQAAETAAPSETKALAPGEGVQGARVEFVTREHKMERVLFSGGYLRSLPEEKPETILRPAPAGAQGMIFGKREINGLEWAKVATRDGVTGWYTVPAKKGASPRDKREPLQITNEGYRTIFPQVTGGVTSQVQDRINQELGNYLSVYRHITGPVESGLQCRVTYNRRQILSLVFQGDPILYRSYPVTEVNSLASWTRLKNYAYVSPLQGGADPSLLTARITDLHYGLVFDLVTGSRLPLEYFLGQNRQEAIRERLADLGEGARFQKDNFYIDTQGHLVALASVPGKGRVEMDLSDLVIREF</sequence>
<reference evidence="3 4" key="1">
    <citation type="submission" date="2016-10" db="EMBL/GenBank/DDBJ databases">
        <authorList>
            <person name="Varghese N."/>
            <person name="Submissions S."/>
        </authorList>
    </citation>
    <scope>NUCLEOTIDE SEQUENCE [LARGE SCALE GENOMIC DNA]</scope>
    <source>
        <strain evidence="3 4">WCC6</strain>
    </source>
</reference>
<accession>A0A1H2VG55</accession>
<dbReference type="RefSeq" id="WP_074705093.1">
    <property type="nucleotide sequence ID" value="NZ_CALAKB010000006.1"/>
</dbReference>
<evidence type="ECO:0008006" key="5">
    <source>
        <dbReference type="Google" id="ProtNLM"/>
    </source>
</evidence>
<evidence type="ECO:0000313" key="3">
    <source>
        <dbReference type="EMBL" id="SDW67327.1"/>
    </source>
</evidence>
<feature type="region of interest" description="Disordered" evidence="1">
    <location>
        <begin position="31"/>
        <end position="50"/>
    </location>
</feature>
<proteinExistence type="predicted"/>
<name>A0A1H2VG55_ACIFE</name>
<protein>
    <recommendedName>
        <fullName evidence="5">SH3 domain-containing protein</fullName>
    </recommendedName>
</protein>
<comment type="caution">
    <text evidence="3">The sequence shown here is derived from an EMBL/GenBank/DDBJ whole genome shotgun (WGS) entry which is preliminary data.</text>
</comment>
<feature type="signal peptide" evidence="2">
    <location>
        <begin position="1"/>
        <end position="20"/>
    </location>
</feature>
<evidence type="ECO:0000313" key="4">
    <source>
        <dbReference type="Proteomes" id="UP000182379"/>
    </source>
</evidence>
<gene>
    <name evidence="3" type="ORF">SAMN05216495_10435</name>
</gene>
<dbReference type="EMBL" id="FNOP01000004">
    <property type="protein sequence ID" value="SDW67327.1"/>
    <property type="molecule type" value="Genomic_DNA"/>
</dbReference>
<dbReference type="PROSITE" id="PS51257">
    <property type="entry name" value="PROKAR_LIPOPROTEIN"/>
    <property type="match status" value="1"/>
</dbReference>